<dbReference type="AlphaFoldDB" id="A0A369QGZ8"/>
<keyword evidence="1" id="KW-0472">Membrane</keyword>
<reference evidence="2 3" key="1">
    <citation type="submission" date="2018-04" db="EMBL/GenBank/DDBJ databases">
        <title>Adhaeribacter sp. HMF7616 genome sequencing and assembly.</title>
        <authorList>
            <person name="Kang H."/>
            <person name="Kang J."/>
            <person name="Cha I."/>
            <person name="Kim H."/>
            <person name="Joh K."/>
        </authorList>
    </citation>
    <scope>NUCLEOTIDE SEQUENCE [LARGE SCALE GENOMIC DNA]</scope>
    <source>
        <strain evidence="2 3">HMF7616</strain>
    </source>
</reference>
<evidence type="ECO:0000313" key="3">
    <source>
        <dbReference type="Proteomes" id="UP000253919"/>
    </source>
</evidence>
<protein>
    <submittedName>
        <fullName evidence="2">Uncharacterized protein</fullName>
    </submittedName>
</protein>
<sequence length="73" mass="8511">MTHYAAIWVFGNYFTKEKPATHELIYIVLAGIFFLVVSAYLVMVFYDIPVRRFLAKKNGKYESSSLTKLDNNR</sequence>
<dbReference type="EMBL" id="QASA01000001">
    <property type="protein sequence ID" value="RDC62537.1"/>
    <property type="molecule type" value="Genomic_DNA"/>
</dbReference>
<evidence type="ECO:0000256" key="1">
    <source>
        <dbReference type="SAM" id="Phobius"/>
    </source>
</evidence>
<name>A0A369QGZ8_9BACT</name>
<keyword evidence="3" id="KW-1185">Reference proteome</keyword>
<proteinExistence type="predicted"/>
<evidence type="ECO:0000313" key="2">
    <source>
        <dbReference type="EMBL" id="RDC62537.1"/>
    </source>
</evidence>
<feature type="transmembrane region" description="Helical" evidence="1">
    <location>
        <begin position="24"/>
        <end position="46"/>
    </location>
</feature>
<gene>
    <name evidence="2" type="ORF">AHMF7616_01131</name>
</gene>
<keyword evidence="1" id="KW-1133">Transmembrane helix</keyword>
<accession>A0A369QGZ8</accession>
<keyword evidence="1" id="KW-0812">Transmembrane</keyword>
<dbReference type="Proteomes" id="UP000253919">
    <property type="component" value="Unassembled WGS sequence"/>
</dbReference>
<organism evidence="2 3">
    <name type="scientific">Adhaeribacter pallidiroseus</name>
    <dbReference type="NCBI Taxonomy" id="2072847"/>
    <lineage>
        <taxon>Bacteria</taxon>
        <taxon>Pseudomonadati</taxon>
        <taxon>Bacteroidota</taxon>
        <taxon>Cytophagia</taxon>
        <taxon>Cytophagales</taxon>
        <taxon>Hymenobacteraceae</taxon>
        <taxon>Adhaeribacter</taxon>
    </lineage>
</organism>
<comment type="caution">
    <text evidence="2">The sequence shown here is derived from an EMBL/GenBank/DDBJ whole genome shotgun (WGS) entry which is preliminary data.</text>
</comment>